<reference evidence="9" key="1">
    <citation type="journal article" date="2011" name="Proc. Natl. Acad. Sci. U.S.A.">
        <title>Genomic insights into the physiology and ecology of the marine filamentous cyanobacterium Lyngbya majuscula.</title>
        <authorList>
            <person name="Jones A.C."/>
            <person name="Monroe E.A."/>
            <person name="Podell S."/>
            <person name="Hess W.R."/>
            <person name="Klages S."/>
            <person name="Esquenazi E."/>
            <person name="Niessen S."/>
            <person name="Hoover H."/>
            <person name="Rothmann M."/>
            <person name="Lasken R.S."/>
            <person name="Yates J.R.III."/>
            <person name="Reinhardt R."/>
            <person name="Kube M."/>
            <person name="Burkart M.D."/>
            <person name="Allen E.E."/>
            <person name="Dorrestein P.C."/>
            <person name="Gerwick W.H."/>
            <person name="Gerwick L."/>
        </authorList>
    </citation>
    <scope>NUCLEOTIDE SEQUENCE [LARGE SCALE GENOMIC DNA]</scope>
    <source>
        <strain evidence="9">3L</strain>
    </source>
</reference>
<dbReference type="EC" id="4.2.1.47" evidence="3 6"/>
<dbReference type="SUPFAM" id="SSF51735">
    <property type="entry name" value="NAD(P)-binding Rossmann-fold domains"/>
    <property type="match status" value="1"/>
</dbReference>
<evidence type="ECO:0000313" key="9">
    <source>
        <dbReference type="Proteomes" id="UP000003959"/>
    </source>
</evidence>
<evidence type="ECO:0000256" key="3">
    <source>
        <dbReference type="ARBA" id="ARBA00011989"/>
    </source>
</evidence>
<feature type="domain" description="NAD(P)-binding" evidence="7">
    <location>
        <begin position="32"/>
        <end position="347"/>
    </location>
</feature>
<dbReference type="InterPro" id="IPR036291">
    <property type="entry name" value="NAD(P)-bd_dom_sf"/>
</dbReference>
<dbReference type="HOGENOM" id="CLU_007383_14_0_3"/>
<dbReference type="GO" id="GO:0042351">
    <property type="term" value="P:'de novo' GDP-L-fucose biosynthetic process"/>
    <property type="evidence" value="ECO:0007669"/>
    <property type="project" value="TreeGrafter"/>
</dbReference>
<dbReference type="PANTHER" id="PTHR43715:SF1">
    <property type="entry name" value="GDP-MANNOSE 4,6 DEHYDRATASE"/>
    <property type="match status" value="1"/>
</dbReference>
<dbReference type="Gene3D" id="3.90.25.10">
    <property type="entry name" value="UDP-galactose 4-epimerase, domain 1"/>
    <property type="match status" value="1"/>
</dbReference>
<organism evidence="8 9">
    <name type="scientific">Moorena producens 3L</name>
    <dbReference type="NCBI Taxonomy" id="489825"/>
    <lineage>
        <taxon>Bacteria</taxon>
        <taxon>Bacillati</taxon>
        <taxon>Cyanobacteriota</taxon>
        <taxon>Cyanophyceae</taxon>
        <taxon>Coleofasciculales</taxon>
        <taxon>Coleofasciculaceae</taxon>
        <taxon>Moorena</taxon>
    </lineage>
</organism>
<evidence type="ECO:0000256" key="1">
    <source>
        <dbReference type="ARBA" id="ARBA00001937"/>
    </source>
</evidence>
<dbReference type="CDD" id="cd05260">
    <property type="entry name" value="GDP_MD_SDR_e"/>
    <property type="match status" value="1"/>
</dbReference>
<evidence type="ECO:0000259" key="7">
    <source>
        <dbReference type="Pfam" id="PF16363"/>
    </source>
</evidence>
<comment type="caution">
    <text evidence="6">Lacks conserved residue(s) required for the propagation of feature annotation.</text>
</comment>
<evidence type="ECO:0000256" key="4">
    <source>
        <dbReference type="ARBA" id="ARBA00022857"/>
    </source>
</evidence>
<accession>F4Y1L1</accession>
<dbReference type="InterPro" id="IPR006368">
    <property type="entry name" value="GDP_Man_deHydtase"/>
</dbReference>
<gene>
    <name evidence="6" type="primary">gmd</name>
    <name evidence="8" type="ORF">LYNGBM3L_64310</name>
</gene>
<dbReference type="EMBL" id="GL890970">
    <property type="protein sequence ID" value="EGJ29153.1"/>
    <property type="molecule type" value="Genomic_DNA"/>
</dbReference>
<comment type="cofactor">
    <cofactor evidence="1 6">
        <name>NADP(+)</name>
        <dbReference type="ChEBI" id="CHEBI:58349"/>
    </cofactor>
</comment>
<dbReference type="InterPro" id="IPR016040">
    <property type="entry name" value="NAD(P)-bd_dom"/>
</dbReference>
<name>F4Y1L1_9CYAN</name>
<keyword evidence="9" id="KW-1185">Reference proteome</keyword>
<dbReference type="eggNOG" id="COG1089">
    <property type="taxonomic scope" value="Bacteria"/>
</dbReference>
<comment type="function">
    <text evidence="6">Catalyzes the conversion of GDP-D-mannose to GDP-4-dehydro-6-deoxy-D-mannose.</text>
</comment>
<keyword evidence="4 6" id="KW-0521">NADP</keyword>
<dbReference type="Proteomes" id="UP000003959">
    <property type="component" value="Unassembled WGS sequence"/>
</dbReference>
<evidence type="ECO:0000256" key="5">
    <source>
        <dbReference type="ARBA" id="ARBA00023239"/>
    </source>
</evidence>
<evidence type="ECO:0000256" key="6">
    <source>
        <dbReference type="HAMAP-Rule" id="MF_00955"/>
    </source>
</evidence>
<protein>
    <recommendedName>
        <fullName evidence="3 6">GDP-mannose 4,6-dehydratase</fullName>
        <ecNumber evidence="3 6">4.2.1.47</ecNumber>
    </recommendedName>
    <alternativeName>
        <fullName evidence="6">GDP-D-mannose dehydratase</fullName>
    </alternativeName>
</protein>
<dbReference type="HAMAP" id="MF_00955">
    <property type="entry name" value="GDP_Man_dehydratase"/>
    <property type="match status" value="1"/>
</dbReference>
<comment type="similarity">
    <text evidence="2 6">Belongs to the NAD(P)-dependent epimerase/dehydratase family. GDP-mannose 4,6-dehydratase subfamily.</text>
</comment>
<dbReference type="GO" id="GO:0008446">
    <property type="term" value="F:GDP-mannose 4,6-dehydratase activity"/>
    <property type="evidence" value="ECO:0007669"/>
    <property type="project" value="UniProtKB-UniRule"/>
</dbReference>
<dbReference type="Pfam" id="PF16363">
    <property type="entry name" value="GDP_Man_Dehyd"/>
    <property type="match status" value="1"/>
</dbReference>
<dbReference type="GO" id="GO:0070401">
    <property type="term" value="F:NADP+ binding"/>
    <property type="evidence" value="ECO:0007669"/>
    <property type="project" value="UniProtKB-UniRule"/>
</dbReference>
<dbReference type="AlphaFoldDB" id="F4Y1L1"/>
<dbReference type="NCBIfam" id="TIGR01472">
    <property type="entry name" value="gmd"/>
    <property type="match status" value="1"/>
</dbReference>
<keyword evidence="5 6" id="KW-0456">Lyase</keyword>
<dbReference type="PANTHER" id="PTHR43715">
    <property type="entry name" value="GDP-MANNOSE 4,6-DEHYDRATASE"/>
    <property type="match status" value="1"/>
</dbReference>
<dbReference type="Gene3D" id="3.40.50.720">
    <property type="entry name" value="NAD(P)-binding Rossmann-like Domain"/>
    <property type="match status" value="1"/>
</dbReference>
<comment type="catalytic activity">
    <reaction evidence="6">
        <text>GDP-alpha-D-mannose = GDP-4-dehydro-alpha-D-rhamnose + H2O</text>
        <dbReference type="Rhea" id="RHEA:23820"/>
        <dbReference type="ChEBI" id="CHEBI:15377"/>
        <dbReference type="ChEBI" id="CHEBI:57527"/>
        <dbReference type="ChEBI" id="CHEBI:57964"/>
        <dbReference type="EC" id="4.2.1.47"/>
    </reaction>
</comment>
<dbReference type="FunFam" id="3.40.50.720:FF:000102">
    <property type="entry name" value="GDP-mannose 4,6-dehydratase"/>
    <property type="match status" value="1"/>
</dbReference>
<proteinExistence type="inferred from homology"/>
<evidence type="ECO:0000313" key="8">
    <source>
        <dbReference type="EMBL" id="EGJ29153.1"/>
    </source>
</evidence>
<evidence type="ECO:0000256" key="2">
    <source>
        <dbReference type="ARBA" id="ARBA00009263"/>
    </source>
</evidence>
<sequence length="383" mass="43958">MHGRFSREAISTKIAHITLQEKEKMTEPKRALITGITGQDGSYLSELLLEKGYEVHGIIRRTSTFNTDRIDHIYVDPHNENARFFLHYGDLTDGVTLRRILEAVQPLEIYNLGAQSHVRVSFDSPEYTVDSVGMGTLRLLEAIRDYRQRTGIDVRFYQAGSSEMFGKVQEIPQKETTPFYPRSPYACAKVYAHWQTINYRESYGMFACNGILFNHESPRRGETFVTRKITRAIARIVGGQQKKLYLGNLDSKRDWGYAKDYVKAMWMMLQQDKPDDYVVATGETHSVQEFLDIAFKYVNLDWHDYVEFDKRYLRPAEVDLLIGDPTKAKKKLGWEPSVTFEQLVALMVEADLQALGLSLPNGKSTQPLNDQAYIRQGLATMVD</sequence>